<protein>
    <submittedName>
        <fullName evidence="2">Uncharacterized protein</fullName>
    </submittedName>
</protein>
<feature type="non-terminal residue" evidence="2">
    <location>
        <position position="1"/>
    </location>
</feature>
<accession>X1L3A9</accession>
<dbReference type="AlphaFoldDB" id="X1L3A9"/>
<proteinExistence type="predicted"/>
<evidence type="ECO:0000256" key="1">
    <source>
        <dbReference type="SAM" id="Phobius"/>
    </source>
</evidence>
<keyword evidence="1" id="KW-1133">Transmembrane helix</keyword>
<comment type="caution">
    <text evidence="2">The sequence shown here is derived from an EMBL/GenBank/DDBJ whole genome shotgun (WGS) entry which is preliminary data.</text>
</comment>
<gene>
    <name evidence="2" type="ORF">S03H2_70793</name>
</gene>
<evidence type="ECO:0000313" key="2">
    <source>
        <dbReference type="EMBL" id="GAH96924.1"/>
    </source>
</evidence>
<name>X1L3A9_9ZZZZ</name>
<keyword evidence="1" id="KW-0812">Transmembrane</keyword>
<keyword evidence="1" id="KW-0472">Membrane</keyword>
<reference evidence="2" key="1">
    <citation type="journal article" date="2014" name="Front. Microbiol.">
        <title>High frequency of phylogenetically diverse reductive dehalogenase-homologous genes in deep subseafloor sedimentary metagenomes.</title>
        <authorList>
            <person name="Kawai M."/>
            <person name="Futagami T."/>
            <person name="Toyoda A."/>
            <person name="Takaki Y."/>
            <person name="Nishi S."/>
            <person name="Hori S."/>
            <person name="Arai W."/>
            <person name="Tsubouchi T."/>
            <person name="Morono Y."/>
            <person name="Uchiyama I."/>
            <person name="Ito T."/>
            <person name="Fujiyama A."/>
            <person name="Inagaki F."/>
            <person name="Takami H."/>
        </authorList>
    </citation>
    <scope>NUCLEOTIDE SEQUENCE</scope>
    <source>
        <strain evidence="2">Expedition CK06-06</strain>
    </source>
</reference>
<feature type="transmembrane region" description="Helical" evidence="1">
    <location>
        <begin position="37"/>
        <end position="58"/>
    </location>
</feature>
<dbReference type="EMBL" id="BARU01047159">
    <property type="protein sequence ID" value="GAH96924.1"/>
    <property type="molecule type" value="Genomic_DNA"/>
</dbReference>
<feature type="transmembrane region" description="Helical" evidence="1">
    <location>
        <begin position="6"/>
        <end position="25"/>
    </location>
</feature>
<organism evidence="2">
    <name type="scientific">marine sediment metagenome</name>
    <dbReference type="NCBI Taxonomy" id="412755"/>
    <lineage>
        <taxon>unclassified sequences</taxon>
        <taxon>metagenomes</taxon>
        <taxon>ecological metagenomes</taxon>
    </lineage>
</organism>
<sequence length="59" mass="6492">AIYYGVAIVSFIALLTITISLWQIINKERTVTKKSIVSLFTGIIMGLLTGFTTSLPLFL</sequence>